<dbReference type="AlphaFoldDB" id="A0A8S1RXW3"/>
<keyword evidence="3" id="KW-1185">Reference proteome</keyword>
<feature type="transmembrane region" description="Helical" evidence="1">
    <location>
        <begin position="155"/>
        <end position="178"/>
    </location>
</feature>
<dbReference type="Proteomes" id="UP000683925">
    <property type="component" value="Unassembled WGS sequence"/>
</dbReference>
<accession>A0A8S1RXW3</accession>
<evidence type="ECO:0000313" key="3">
    <source>
        <dbReference type="Proteomes" id="UP000683925"/>
    </source>
</evidence>
<feature type="transmembrane region" description="Helical" evidence="1">
    <location>
        <begin position="113"/>
        <end position="134"/>
    </location>
</feature>
<keyword evidence="1" id="KW-0812">Transmembrane</keyword>
<reference evidence="2" key="1">
    <citation type="submission" date="2021-01" db="EMBL/GenBank/DDBJ databases">
        <authorList>
            <consortium name="Genoscope - CEA"/>
            <person name="William W."/>
        </authorList>
    </citation>
    <scope>NUCLEOTIDE SEQUENCE</scope>
</reference>
<gene>
    <name evidence="2" type="ORF">POCTA_138.1.T0030021</name>
</gene>
<name>A0A8S1RXW3_PAROT</name>
<evidence type="ECO:0000256" key="1">
    <source>
        <dbReference type="SAM" id="Phobius"/>
    </source>
</evidence>
<evidence type="ECO:0000313" key="2">
    <source>
        <dbReference type="EMBL" id="CAD8131629.1"/>
    </source>
</evidence>
<organism evidence="2 3">
    <name type="scientific">Paramecium octaurelia</name>
    <dbReference type="NCBI Taxonomy" id="43137"/>
    <lineage>
        <taxon>Eukaryota</taxon>
        <taxon>Sar</taxon>
        <taxon>Alveolata</taxon>
        <taxon>Ciliophora</taxon>
        <taxon>Intramacronucleata</taxon>
        <taxon>Oligohymenophorea</taxon>
        <taxon>Peniculida</taxon>
        <taxon>Parameciidae</taxon>
        <taxon>Paramecium</taxon>
    </lineage>
</organism>
<sequence>MWYSETVELLIVIGIGVFEIILLMCLIYYVRKIHKKKNYYPIYQLSPITTILQGISFYIFQLTIVINFYYIKTYGEITWEVCIDQNINEDSNDDEGYSIYKEVPYYVLTIVYLYSRGCCFTFTLMKSLRILIAFSKQRLQKNNKIVKIYMGEAHIIKIALFYGMMFPVFTIITNLFFYNFEFYCCLSVYENNTRLVFANSFLEELSTLYLMTKIKFNNYLDNLINLTIKLQFYYICWFAFNSLIFKLIPFGPTIVGISCWFRCFYMFYNFTCVPLNGRQKNPNLYITYNQVMDFRLITSKVFNNYYQNNYSIIAFENFLKKLNRIPITQTEIEFIAQSNNFSEAELFDKYKKVVELSSAWQDYQKLTDEIFKILNLLPTQQNPYPTIDILQNDLYNHFEQIYKVYFQQTVAFQAIKELTYHNQIIQENFKVLRMPLNEWNYF</sequence>
<feature type="transmembrane region" description="Helical" evidence="1">
    <location>
        <begin position="6"/>
        <end position="30"/>
    </location>
</feature>
<comment type="caution">
    <text evidence="2">The sequence shown here is derived from an EMBL/GenBank/DDBJ whole genome shotgun (WGS) entry which is preliminary data.</text>
</comment>
<protein>
    <submittedName>
        <fullName evidence="2">Uncharacterized protein</fullName>
    </submittedName>
</protein>
<proteinExistence type="predicted"/>
<dbReference type="OrthoDB" id="306061at2759"/>
<keyword evidence="1" id="KW-1133">Transmembrane helix</keyword>
<feature type="transmembrane region" description="Helical" evidence="1">
    <location>
        <begin position="51"/>
        <end position="71"/>
    </location>
</feature>
<dbReference type="EMBL" id="CAJJDP010000001">
    <property type="protein sequence ID" value="CAD8131629.1"/>
    <property type="molecule type" value="Genomic_DNA"/>
</dbReference>
<keyword evidence="1" id="KW-0472">Membrane</keyword>
<dbReference type="OMA" id="YITTKQI"/>